<dbReference type="EMBL" id="KQ976453">
    <property type="protein sequence ID" value="KYM85465.1"/>
    <property type="molecule type" value="Genomic_DNA"/>
</dbReference>
<keyword evidence="3" id="KW-1185">Reference proteome</keyword>
<gene>
    <name evidence="2" type="ORF">ALC53_04708</name>
</gene>
<evidence type="ECO:0000313" key="3">
    <source>
        <dbReference type="Proteomes" id="UP000078540"/>
    </source>
</evidence>
<name>A0A195BL79_9HYME</name>
<organism evidence="2 3">
    <name type="scientific">Atta colombica</name>
    <dbReference type="NCBI Taxonomy" id="520822"/>
    <lineage>
        <taxon>Eukaryota</taxon>
        <taxon>Metazoa</taxon>
        <taxon>Ecdysozoa</taxon>
        <taxon>Arthropoda</taxon>
        <taxon>Hexapoda</taxon>
        <taxon>Insecta</taxon>
        <taxon>Pterygota</taxon>
        <taxon>Neoptera</taxon>
        <taxon>Endopterygota</taxon>
        <taxon>Hymenoptera</taxon>
        <taxon>Apocrita</taxon>
        <taxon>Aculeata</taxon>
        <taxon>Formicoidea</taxon>
        <taxon>Formicidae</taxon>
        <taxon>Myrmicinae</taxon>
        <taxon>Atta</taxon>
    </lineage>
</organism>
<sequence>MLQTLSGTVQCFVARSTYWITMNPLTMRHKALKVVLRPLPLSTTTREKVNPHVAEAKENYSRNPLQQSRRDKRKQKVNKGTGYKQARYLCRMRRDRNLVSSVLVASVRVT</sequence>
<feature type="compositionally biased region" description="Basic and acidic residues" evidence="1">
    <location>
        <begin position="45"/>
        <end position="60"/>
    </location>
</feature>
<protein>
    <submittedName>
        <fullName evidence="2">Uncharacterized protein</fullName>
    </submittedName>
</protein>
<reference evidence="2 3" key="1">
    <citation type="submission" date="2015-09" db="EMBL/GenBank/DDBJ databases">
        <title>Atta colombica WGS genome.</title>
        <authorList>
            <person name="Nygaard S."/>
            <person name="Hu H."/>
            <person name="Boomsma J."/>
            <person name="Zhang G."/>
        </authorList>
    </citation>
    <scope>NUCLEOTIDE SEQUENCE [LARGE SCALE GENOMIC DNA]</scope>
    <source>
        <strain evidence="2">Treedump-2</strain>
        <tissue evidence="2">Whole body</tissue>
    </source>
</reference>
<evidence type="ECO:0000313" key="2">
    <source>
        <dbReference type="EMBL" id="KYM85465.1"/>
    </source>
</evidence>
<proteinExistence type="predicted"/>
<feature type="region of interest" description="Disordered" evidence="1">
    <location>
        <begin position="44"/>
        <end position="84"/>
    </location>
</feature>
<dbReference type="Proteomes" id="UP000078540">
    <property type="component" value="Unassembled WGS sequence"/>
</dbReference>
<evidence type="ECO:0000256" key="1">
    <source>
        <dbReference type="SAM" id="MobiDB-lite"/>
    </source>
</evidence>
<accession>A0A195BL79</accession>
<dbReference type="AlphaFoldDB" id="A0A195BL79"/>